<comment type="caution">
    <text evidence="1">The sequence shown here is derived from an EMBL/GenBank/DDBJ whole genome shotgun (WGS) entry which is preliminary data.</text>
</comment>
<evidence type="ECO:0000313" key="1">
    <source>
        <dbReference type="EMBL" id="KRY90660.1"/>
    </source>
</evidence>
<evidence type="ECO:0000313" key="2">
    <source>
        <dbReference type="Proteomes" id="UP000054995"/>
    </source>
</evidence>
<sequence>MARARVAFHSLNQLANTPVVAKNTARSADSTFTQTMERYCSHRHLVPRLRCACSPVDVGWISVQHAVVNSSLIGQTDNSPLIPTRLFASRSKRSWLCAQPLTSLLD</sequence>
<dbReference type="AlphaFoldDB" id="A0A0V1FX65"/>
<dbReference type="Proteomes" id="UP000054995">
    <property type="component" value="Unassembled WGS sequence"/>
</dbReference>
<accession>A0A0V1FX65</accession>
<gene>
    <name evidence="1" type="ORF">T4D_13095</name>
</gene>
<protein>
    <submittedName>
        <fullName evidence="1">Uncharacterized protein</fullName>
    </submittedName>
</protein>
<organism evidence="1 2">
    <name type="scientific">Trichinella pseudospiralis</name>
    <name type="common">Parasitic roundworm</name>
    <dbReference type="NCBI Taxonomy" id="6337"/>
    <lineage>
        <taxon>Eukaryota</taxon>
        <taxon>Metazoa</taxon>
        <taxon>Ecdysozoa</taxon>
        <taxon>Nematoda</taxon>
        <taxon>Enoplea</taxon>
        <taxon>Dorylaimia</taxon>
        <taxon>Trichinellida</taxon>
        <taxon>Trichinellidae</taxon>
        <taxon>Trichinella</taxon>
    </lineage>
</organism>
<keyword evidence="2" id="KW-1185">Reference proteome</keyword>
<reference evidence="1 2" key="1">
    <citation type="submission" date="2015-01" db="EMBL/GenBank/DDBJ databases">
        <title>Evolution of Trichinella species and genotypes.</title>
        <authorList>
            <person name="Korhonen P.K."/>
            <person name="Edoardo P."/>
            <person name="Giuseppe L.R."/>
            <person name="Gasser R.B."/>
        </authorList>
    </citation>
    <scope>NUCLEOTIDE SEQUENCE [LARGE SCALE GENOMIC DNA]</scope>
    <source>
        <strain evidence="1">ISS470</strain>
    </source>
</reference>
<proteinExistence type="predicted"/>
<name>A0A0V1FX65_TRIPS</name>
<dbReference type="EMBL" id="JYDT01000019">
    <property type="protein sequence ID" value="KRY90660.1"/>
    <property type="molecule type" value="Genomic_DNA"/>
</dbReference>